<organism evidence="1 2">
    <name type="scientific">Dactylosporangium salmoneum</name>
    <dbReference type="NCBI Taxonomy" id="53361"/>
    <lineage>
        <taxon>Bacteria</taxon>
        <taxon>Bacillati</taxon>
        <taxon>Actinomycetota</taxon>
        <taxon>Actinomycetes</taxon>
        <taxon>Micromonosporales</taxon>
        <taxon>Micromonosporaceae</taxon>
        <taxon>Dactylosporangium</taxon>
    </lineage>
</organism>
<evidence type="ECO:0008006" key="3">
    <source>
        <dbReference type="Google" id="ProtNLM"/>
    </source>
</evidence>
<comment type="caution">
    <text evidence="1">The sequence shown here is derived from an EMBL/GenBank/DDBJ whole genome shotgun (WGS) entry which is preliminary data.</text>
</comment>
<gene>
    <name evidence="1" type="ORF">GCM10010170_002830</name>
</gene>
<dbReference type="Proteomes" id="UP001501444">
    <property type="component" value="Unassembled WGS sequence"/>
</dbReference>
<reference evidence="2" key="1">
    <citation type="journal article" date="2019" name="Int. J. Syst. Evol. Microbiol.">
        <title>The Global Catalogue of Microorganisms (GCM) 10K type strain sequencing project: providing services to taxonomists for standard genome sequencing and annotation.</title>
        <authorList>
            <consortium name="The Broad Institute Genomics Platform"/>
            <consortium name="The Broad Institute Genome Sequencing Center for Infectious Disease"/>
            <person name="Wu L."/>
            <person name="Ma J."/>
        </authorList>
    </citation>
    <scope>NUCLEOTIDE SEQUENCE [LARGE SCALE GENOMIC DNA]</scope>
    <source>
        <strain evidence="2">JCM 3272</strain>
    </source>
</reference>
<sequence>MDRWVAWHEAYDVAGSALGRRLSLVARHIRQAVEALPPGEVRLVSLCAGQGHDVVRALAGHPRRGDVRGGLVELNPTNAGIARERIAGAGLDGLRVVEADAGDTGNYAEFVPADVVLVCGVFGNIGEEDIRRTVLALPELAAPGATVVWTRHRREPDVTGRIREWFAEGGFREVAFDAPPEHEIGVGVHQLVGPPRPRTTQRLFSFPG</sequence>
<accession>A0ABP5S9L7</accession>
<protein>
    <recommendedName>
        <fullName evidence="3">SAM-dependent methyltransferase</fullName>
    </recommendedName>
</protein>
<evidence type="ECO:0000313" key="2">
    <source>
        <dbReference type="Proteomes" id="UP001501444"/>
    </source>
</evidence>
<evidence type="ECO:0000313" key="1">
    <source>
        <dbReference type="EMBL" id="GAA2327301.1"/>
    </source>
</evidence>
<proteinExistence type="predicted"/>
<dbReference type="RefSeq" id="WP_344610324.1">
    <property type="nucleotide sequence ID" value="NZ_BAAARV010000004.1"/>
</dbReference>
<name>A0ABP5S9L7_9ACTN</name>
<dbReference type="Gene3D" id="3.40.50.150">
    <property type="entry name" value="Vaccinia Virus protein VP39"/>
    <property type="match status" value="1"/>
</dbReference>
<dbReference type="SUPFAM" id="SSF53335">
    <property type="entry name" value="S-adenosyl-L-methionine-dependent methyltransferases"/>
    <property type="match status" value="1"/>
</dbReference>
<dbReference type="EMBL" id="BAAARV010000004">
    <property type="protein sequence ID" value="GAA2327301.1"/>
    <property type="molecule type" value="Genomic_DNA"/>
</dbReference>
<keyword evidence="2" id="KW-1185">Reference proteome</keyword>
<dbReference type="InterPro" id="IPR029063">
    <property type="entry name" value="SAM-dependent_MTases_sf"/>
</dbReference>